<feature type="domain" description="DUF4283" evidence="2">
    <location>
        <begin position="152"/>
        <end position="233"/>
    </location>
</feature>
<evidence type="ECO:0000313" key="3">
    <source>
        <dbReference type="EMBL" id="CAE5959388.1"/>
    </source>
</evidence>
<dbReference type="Pfam" id="PF14111">
    <property type="entry name" value="DUF4283"/>
    <property type="match status" value="1"/>
</dbReference>
<feature type="compositionally biased region" description="Acidic residues" evidence="1">
    <location>
        <begin position="488"/>
        <end position="503"/>
    </location>
</feature>
<feature type="compositionally biased region" description="Low complexity" evidence="1">
    <location>
        <begin position="31"/>
        <end position="46"/>
    </location>
</feature>
<protein>
    <recommendedName>
        <fullName evidence="2">DUF4283 domain-containing protein</fullName>
    </recommendedName>
</protein>
<reference evidence="3" key="1">
    <citation type="submission" date="2021-01" db="EMBL/GenBank/DDBJ databases">
        <authorList>
            <person name="Bezrukov I."/>
        </authorList>
    </citation>
    <scope>NUCLEOTIDE SEQUENCE</scope>
</reference>
<dbReference type="PANTHER" id="PTHR31286">
    <property type="entry name" value="GLYCINE-RICH CELL WALL STRUCTURAL PROTEIN 1.8-LIKE"/>
    <property type="match status" value="1"/>
</dbReference>
<gene>
    <name evidence="3" type="ORF">AARE701A_LOCUS2915</name>
</gene>
<dbReference type="Proteomes" id="UP000682877">
    <property type="component" value="Chromosome 1"/>
</dbReference>
<dbReference type="InterPro" id="IPR040256">
    <property type="entry name" value="At4g02000-like"/>
</dbReference>
<dbReference type="PANTHER" id="PTHR31286:SF133">
    <property type="entry name" value="TA11-LIKE NON-LTR RETROELEMENT PROTEIN-RELATED"/>
    <property type="match status" value="1"/>
</dbReference>
<dbReference type="InterPro" id="IPR025558">
    <property type="entry name" value="DUF4283"/>
</dbReference>
<sequence>MPLDDVFLNIVSPTISKSMASLATPSQVANSSPTSSLPLLGTPSGSQSKDSKRLETSKPIPTNLSKSSRQGAWVKPLPILATRQVVNEVVVRESFTASQKQMDRMEDNLRFPWAAKMDPASRNLFRASEPEYLPDGTPKVTIPQHVLLQGLENHKEYVLGQFYRCLPPPGGLIFAVFNKLWGRKCRITIRKLGESSYLFHIPDESTRSWVIQRGLWHVDDCLMFVASWTPEATLAIPEIKTIPVWVTLKKIPNSLYSIAGISHIASGLGVPMATHKPRLDPILMGEAKILVEVELSKAFPTKIAASDIAGFISMVDVEYAWLPTICSTCGQLGHKDKRCLREVTVSQVSANTITEVTTEKDAEVGNGSAPSSAPVATFHYTTPISASCMKVPITSTYLLQGKESLSSDQTTATIVEEHTISANVSTIEKIPISTTFPPTFVSIESPLQRTAQSSVTAHAPVNATVHRERAKSADHNLGSNQFASLVSSDEEEDLSDSDNESDSMDLMTPSGKRILRERPVKPSTKAKEMHGQTTSRGRGRGRGKRGGRG</sequence>
<keyword evidence="4" id="KW-1185">Reference proteome</keyword>
<evidence type="ECO:0000313" key="4">
    <source>
        <dbReference type="Proteomes" id="UP000682877"/>
    </source>
</evidence>
<proteinExistence type="predicted"/>
<dbReference type="EMBL" id="LR999451">
    <property type="protein sequence ID" value="CAE5959388.1"/>
    <property type="molecule type" value="Genomic_DNA"/>
</dbReference>
<feature type="compositionally biased region" description="Basic and acidic residues" evidence="1">
    <location>
        <begin position="514"/>
        <end position="530"/>
    </location>
</feature>
<evidence type="ECO:0000259" key="2">
    <source>
        <dbReference type="Pfam" id="PF14111"/>
    </source>
</evidence>
<dbReference type="AlphaFoldDB" id="A0A8S1ZJE8"/>
<accession>A0A8S1ZJE8</accession>
<name>A0A8S1ZJE8_ARAAE</name>
<feature type="region of interest" description="Disordered" evidence="1">
    <location>
        <begin position="24"/>
        <end position="67"/>
    </location>
</feature>
<feature type="region of interest" description="Disordered" evidence="1">
    <location>
        <begin position="485"/>
        <end position="549"/>
    </location>
</feature>
<evidence type="ECO:0000256" key="1">
    <source>
        <dbReference type="SAM" id="MobiDB-lite"/>
    </source>
</evidence>
<organism evidence="3 4">
    <name type="scientific">Arabidopsis arenosa</name>
    <name type="common">Sand rock-cress</name>
    <name type="synonym">Cardaminopsis arenosa</name>
    <dbReference type="NCBI Taxonomy" id="38785"/>
    <lineage>
        <taxon>Eukaryota</taxon>
        <taxon>Viridiplantae</taxon>
        <taxon>Streptophyta</taxon>
        <taxon>Embryophyta</taxon>
        <taxon>Tracheophyta</taxon>
        <taxon>Spermatophyta</taxon>
        <taxon>Magnoliopsida</taxon>
        <taxon>eudicotyledons</taxon>
        <taxon>Gunneridae</taxon>
        <taxon>Pentapetalae</taxon>
        <taxon>rosids</taxon>
        <taxon>malvids</taxon>
        <taxon>Brassicales</taxon>
        <taxon>Brassicaceae</taxon>
        <taxon>Camelineae</taxon>
        <taxon>Arabidopsis</taxon>
    </lineage>
</organism>
<feature type="compositionally biased region" description="Basic residues" evidence="1">
    <location>
        <begin position="537"/>
        <end position="549"/>
    </location>
</feature>